<dbReference type="InterPro" id="IPR032508">
    <property type="entry name" value="FecR_C"/>
</dbReference>
<feature type="transmembrane region" description="Helical" evidence="1">
    <location>
        <begin position="89"/>
        <end position="106"/>
    </location>
</feature>
<dbReference type="InterPro" id="IPR012373">
    <property type="entry name" value="Ferrdict_sens_TM"/>
</dbReference>
<proteinExistence type="predicted"/>
<evidence type="ECO:0000256" key="1">
    <source>
        <dbReference type="SAM" id="Phobius"/>
    </source>
</evidence>
<accession>A0A7G7G4N7</accession>
<dbReference type="AlphaFoldDB" id="A0A7G7G4N7"/>
<dbReference type="PANTHER" id="PTHR30273:SF2">
    <property type="entry name" value="PROTEIN FECR"/>
    <property type="match status" value="1"/>
</dbReference>
<protein>
    <submittedName>
        <fullName evidence="4">FecR family protein</fullName>
    </submittedName>
</protein>
<organism evidence="4 5">
    <name type="scientific">Adhaeribacter swui</name>
    <dbReference type="NCBI Taxonomy" id="2086471"/>
    <lineage>
        <taxon>Bacteria</taxon>
        <taxon>Pseudomonadati</taxon>
        <taxon>Bacteroidota</taxon>
        <taxon>Cytophagia</taxon>
        <taxon>Cytophagales</taxon>
        <taxon>Hymenobacteraceae</taxon>
        <taxon>Adhaeribacter</taxon>
    </lineage>
</organism>
<dbReference type="Pfam" id="PF16344">
    <property type="entry name" value="FecR_C"/>
    <property type="match status" value="1"/>
</dbReference>
<evidence type="ECO:0000313" key="4">
    <source>
        <dbReference type="EMBL" id="QNF32121.1"/>
    </source>
</evidence>
<dbReference type="PANTHER" id="PTHR30273">
    <property type="entry name" value="PERIPLASMIC SIGNAL SENSOR AND SIGMA FACTOR ACTIVATOR FECR-RELATED"/>
    <property type="match status" value="1"/>
</dbReference>
<sequence length="345" mass="39018">MSKNEQEKLQRLLKKYLAGELSPEEEAIVAEWYENLNHQATGPEPDENLQSRKSKNWEILNAKIQQAAAEEEPDAAEEPGRTISWSPNYWYGIAATFLLLLGFALYPRFRVPENQVALLQKQNDLKKAQRVALSDGSLVWLEPGSQIKYPVQFTGASRDVFLHGKAFFSVARDKQHPFRVYGSAVEVKVLGTSFGVDFTTEQVAEVLVRTGKVAVTSTEKSLPDYLPFVHTAKKTVQLQLNEKAHFDATRDTAIKQKISKLYWEKQLPLEKLVFPDNPLTEVIQALEDQHRVTITLANVRLKQCNLTAYFYNQPLPVKLDMICKSIGATYQVDDDKYLISGAGCL</sequence>
<dbReference type="GO" id="GO:0016989">
    <property type="term" value="F:sigma factor antagonist activity"/>
    <property type="evidence" value="ECO:0007669"/>
    <property type="project" value="TreeGrafter"/>
</dbReference>
<dbReference type="RefSeq" id="WP_185272902.1">
    <property type="nucleotide sequence ID" value="NZ_CP055156.1"/>
</dbReference>
<dbReference type="Gene3D" id="2.60.120.1440">
    <property type="match status" value="1"/>
</dbReference>
<reference evidence="4 5" key="1">
    <citation type="journal article" date="2018" name="Int. J. Syst. Evol. Microbiol.">
        <title>Adhaeribacter swui sp. nov., isolated from wet mud.</title>
        <authorList>
            <person name="Kim D.U."/>
            <person name="Kim K.W."/>
            <person name="Kang M.S."/>
            <person name="Kim J.Y."/>
            <person name="Jang J.H."/>
            <person name="Kim M.K."/>
        </authorList>
    </citation>
    <scope>NUCLEOTIDE SEQUENCE [LARGE SCALE GENOMIC DNA]</scope>
    <source>
        <strain evidence="4 5">KCTC 52873</strain>
    </source>
</reference>
<keyword evidence="1" id="KW-1133">Transmembrane helix</keyword>
<feature type="domain" description="Protein FecR C-terminal" evidence="3">
    <location>
        <begin position="271"/>
        <end position="339"/>
    </location>
</feature>
<keyword evidence="5" id="KW-1185">Reference proteome</keyword>
<dbReference type="EMBL" id="CP055156">
    <property type="protein sequence ID" value="QNF32121.1"/>
    <property type="molecule type" value="Genomic_DNA"/>
</dbReference>
<feature type="domain" description="FecR protein" evidence="2">
    <location>
        <begin position="128"/>
        <end position="213"/>
    </location>
</feature>
<dbReference type="Gene3D" id="3.55.50.30">
    <property type="match status" value="1"/>
</dbReference>
<dbReference type="InterPro" id="IPR006860">
    <property type="entry name" value="FecR"/>
</dbReference>
<dbReference type="Pfam" id="PF04773">
    <property type="entry name" value="FecR"/>
    <property type="match status" value="1"/>
</dbReference>
<keyword evidence="1" id="KW-0812">Transmembrane</keyword>
<dbReference type="KEGG" id="aswu:HUW51_05020"/>
<gene>
    <name evidence="4" type="ORF">HUW51_05020</name>
</gene>
<dbReference type="Proteomes" id="UP000515237">
    <property type="component" value="Chromosome"/>
</dbReference>
<evidence type="ECO:0000259" key="3">
    <source>
        <dbReference type="Pfam" id="PF16344"/>
    </source>
</evidence>
<evidence type="ECO:0000259" key="2">
    <source>
        <dbReference type="Pfam" id="PF04773"/>
    </source>
</evidence>
<evidence type="ECO:0000313" key="5">
    <source>
        <dbReference type="Proteomes" id="UP000515237"/>
    </source>
</evidence>
<name>A0A7G7G4N7_9BACT</name>
<dbReference type="PIRSF" id="PIRSF018266">
    <property type="entry name" value="FecR"/>
    <property type="match status" value="1"/>
</dbReference>
<keyword evidence="1" id="KW-0472">Membrane</keyword>